<reference evidence="1" key="1">
    <citation type="journal article" date="2021" name="Proc. Natl. Acad. Sci. U.S.A.">
        <title>A Catalog of Tens of Thousands of Viruses from Human Metagenomes Reveals Hidden Associations with Chronic Diseases.</title>
        <authorList>
            <person name="Tisza M.J."/>
            <person name="Buck C.B."/>
        </authorList>
    </citation>
    <scope>NUCLEOTIDE SEQUENCE</scope>
    <source>
        <strain evidence="1">CtwQT14</strain>
    </source>
</reference>
<proteinExistence type="predicted"/>
<dbReference type="EMBL" id="BK032842">
    <property type="protein sequence ID" value="DAF63538.1"/>
    <property type="molecule type" value="Genomic_DNA"/>
</dbReference>
<protein>
    <submittedName>
        <fullName evidence="1">Head to tail adaptor</fullName>
    </submittedName>
</protein>
<name>A0A8S5TL79_9CAUD</name>
<dbReference type="InterPro" id="IPR009752">
    <property type="entry name" value="Phage_Mu_GpJ"/>
</dbReference>
<evidence type="ECO:0000313" key="1">
    <source>
        <dbReference type="EMBL" id="DAF63538.1"/>
    </source>
</evidence>
<sequence>MDYCTIEDIETYVSTSTLIQLTSDYEQDEVDRVVAEEAIIYSSTLIDGYLRGRYTLPLDTRFPLLRIVAIDLSVYRLYSRRMRDDMPEVIEANYKNAIKILQDIQKGAISLETENDTSISAQDAGYKTNKSYRDSIFRRVMYEY</sequence>
<dbReference type="Pfam" id="PF07030">
    <property type="entry name" value="Phage_Mu_Gp36"/>
    <property type="match status" value="1"/>
</dbReference>
<accession>A0A8S5TL79</accession>
<organism evidence="1">
    <name type="scientific">Siphoviridae sp. ctwQT14</name>
    <dbReference type="NCBI Taxonomy" id="2827971"/>
    <lineage>
        <taxon>Viruses</taxon>
        <taxon>Duplodnaviria</taxon>
        <taxon>Heunggongvirae</taxon>
        <taxon>Uroviricota</taxon>
        <taxon>Caudoviricetes</taxon>
    </lineage>
</organism>